<feature type="domain" description="Response regulatory" evidence="8">
    <location>
        <begin position="4"/>
        <end position="120"/>
    </location>
</feature>
<gene>
    <name evidence="9" type="ORF">CYL18_12095</name>
</gene>
<dbReference type="InterPro" id="IPR039420">
    <property type="entry name" value="WalR-like"/>
</dbReference>
<evidence type="ECO:0000313" key="9">
    <source>
        <dbReference type="EMBL" id="PQD95061.1"/>
    </source>
</evidence>
<evidence type="ECO:0000256" key="2">
    <source>
        <dbReference type="ARBA" id="ARBA00022553"/>
    </source>
</evidence>
<dbReference type="PANTHER" id="PTHR43214">
    <property type="entry name" value="TWO-COMPONENT RESPONSE REGULATOR"/>
    <property type="match status" value="1"/>
</dbReference>
<keyword evidence="5" id="KW-0804">Transcription</keyword>
<evidence type="ECO:0000259" key="7">
    <source>
        <dbReference type="PROSITE" id="PS50043"/>
    </source>
</evidence>
<dbReference type="EMBL" id="PKOZ01000006">
    <property type="protein sequence ID" value="PQD95061.1"/>
    <property type="molecule type" value="Genomic_DNA"/>
</dbReference>
<dbReference type="InterPro" id="IPR011006">
    <property type="entry name" value="CheY-like_superfamily"/>
</dbReference>
<dbReference type="Gene3D" id="3.40.50.2300">
    <property type="match status" value="1"/>
</dbReference>
<dbReference type="GO" id="GO:0000160">
    <property type="term" value="P:phosphorelay signal transduction system"/>
    <property type="evidence" value="ECO:0007669"/>
    <property type="project" value="InterPro"/>
</dbReference>
<dbReference type="PROSITE" id="PS50043">
    <property type="entry name" value="HTH_LUXR_2"/>
    <property type="match status" value="1"/>
</dbReference>
<proteinExistence type="predicted"/>
<dbReference type="GO" id="GO:0003677">
    <property type="term" value="F:DNA binding"/>
    <property type="evidence" value="ECO:0007669"/>
    <property type="project" value="UniProtKB-KW"/>
</dbReference>
<dbReference type="RefSeq" id="WP_104849766.1">
    <property type="nucleotide sequence ID" value="NZ_PKOZ01000006.1"/>
</dbReference>
<protein>
    <submittedName>
        <fullName evidence="9">DNA-binding response regulator</fullName>
    </submittedName>
</protein>
<dbReference type="SMART" id="SM00421">
    <property type="entry name" value="HTH_LUXR"/>
    <property type="match status" value="1"/>
</dbReference>
<keyword evidence="10" id="KW-1185">Reference proteome</keyword>
<keyword evidence="4 9" id="KW-0238">DNA-binding</keyword>
<dbReference type="Proteomes" id="UP000239663">
    <property type="component" value="Unassembled WGS sequence"/>
</dbReference>
<name>A0A2S7MZ16_9BACI</name>
<dbReference type="SMART" id="SM00448">
    <property type="entry name" value="REC"/>
    <property type="match status" value="1"/>
</dbReference>
<dbReference type="SUPFAM" id="SSF52172">
    <property type="entry name" value="CheY-like"/>
    <property type="match status" value="1"/>
</dbReference>
<dbReference type="SUPFAM" id="SSF46894">
    <property type="entry name" value="C-terminal effector domain of the bipartite response regulators"/>
    <property type="match status" value="1"/>
</dbReference>
<feature type="domain" description="HTH luxR-type" evidence="7">
    <location>
        <begin position="145"/>
        <end position="210"/>
    </location>
</feature>
<keyword evidence="2 6" id="KW-0597">Phosphoprotein</keyword>
<evidence type="ECO:0000259" key="8">
    <source>
        <dbReference type="PROSITE" id="PS50110"/>
    </source>
</evidence>
<evidence type="ECO:0000256" key="5">
    <source>
        <dbReference type="ARBA" id="ARBA00023163"/>
    </source>
</evidence>
<dbReference type="Pfam" id="PF00072">
    <property type="entry name" value="Response_reg"/>
    <property type="match status" value="1"/>
</dbReference>
<comment type="subcellular location">
    <subcellularLocation>
        <location evidence="1">Cytoplasm</location>
    </subcellularLocation>
</comment>
<dbReference type="PRINTS" id="PR00038">
    <property type="entry name" value="HTHLUXR"/>
</dbReference>
<evidence type="ECO:0000256" key="1">
    <source>
        <dbReference type="ARBA" id="ARBA00004496"/>
    </source>
</evidence>
<comment type="caution">
    <text evidence="9">The sequence shown here is derived from an EMBL/GenBank/DDBJ whole genome shotgun (WGS) entry which is preliminary data.</text>
</comment>
<dbReference type="GO" id="GO:0006355">
    <property type="term" value="P:regulation of DNA-templated transcription"/>
    <property type="evidence" value="ECO:0007669"/>
    <property type="project" value="InterPro"/>
</dbReference>
<dbReference type="InterPro" id="IPR000792">
    <property type="entry name" value="Tscrpt_reg_LuxR_C"/>
</dbReference>
<dbReference type="PROSITE" id="PS50110">
    <property type="entry name" value="RESPONSE_REGULATORY"/>
    <property type="match status" value="1"/>
</dbReference>
<dbReference type="GO" id="GO:0005737">
    <property type="term" value="C:cytoplasm"/>
    <property type="evidence" value="ECO:0007669"/>
    <property type="project" value="UniProtKB-SubCell"/>
</dbReference>
<reference evidence="9 10" key="1">
    <citation type="submission" date="2017-12" db="EMBL/GenBank/DDBJ databases">
        <title>Taxonomic description and draft genome of Pradoshia cofamensis Gen. nov., sp. nov., a thermotolerant bacillale isolated from anterior gut of earthworm Eisenia fetida.</title>
        <authorList>
            <person name="Saha T."/>
            <person name="Chakraborty R."/>
        </authorList>
    </citation>
    <scope>NUCLEOTIDE SEQUENCE [LARGE SCALE GENOMIC DNA]</scope>
    <source>
        <strain evidence="9 10">EAG3</strain>
    </source>
</reference>
<feature type="modified residue" description="4-aspartylphosphate" evidence="6">
    <location>
        <position position="55"/>
    </location>
</feature>
<dbReference type="OrthoDB" id="9780153at2"/>
<dbReference type="PANTHER" id="PTHR43214:SF43">
    <property type="entry name" value="TWO-COMPONENT RESPONSE REGULATOR"/>
    <property type="match status" value="1"/>
</dbReference>
<evidence type="ECO:0000256" key="4">
    <source>
        <dbReference type="ARBA" id="ARBA00023125"/>
    </source>
</evidence>
<evidence type="ECO:0000256" key="3">
    <source>
        <dbReference type="ARBA" id="ARBA00023015"/>
    </source>
</evidence>
<dbReference type="AlphaFoldDB" id="A0A2S7MZ16"/>
<dbReference type="CDD" id="cd17535">
    <property type="entry name" value="REC_NarL-like"/>
    <property type="match status" value="1"/>
</dbReference>
<accession>A0A2S7MZ16</accession>
<evidence type="ECO:0000256" key="6">
    <source>
        <dbReference type="PROSITE-ProRule" id="PRU00169"/>
    </source>
</evidence>
<dbReference type="InterPro" id="IPR016032">
    <property type="entry name" value="Sig_transdc_resp-reg_C-effctor"/>
</dbReference>
<evidence type="ECO:0000313" key="10">
    <source>
        <dbReference type="Proteomes" id="UP000239663"/>
    </source>
</evidence>
<dbReference type="InterPro" id="IPR058245">
    <property type="entry name" value="NreC/VraR/RcsB-like_REC"/>
</dbReference>
<keyword evidence="3" id="KW-0805">Transcription regulation</keyword>
<dbReference type="CDD" id="cd06170">
    <property type="entry name" value="LuxR_C_like"/>
    <property type="match status" value="1"/>
</dbReference>
<organism evidence="9 10">
    <name type="scientific">Pradoshia eiseniae</name>
    <dbReference type="NCBI Taxonomy" id="2064768"/>
    <lineage>
        <taxon>Bacteria</taxon>
        <taxon>Bacillati</taxon>
        <taxon>Bacillota</taxon>
        <taxon>Bacilli</taxon>
        <taxon>Bacillales</taxon>
        <taxon>Bacillaceae</taxon>
        <taxon>Pradoshia</taxon>
    </lineage>
</organism>
<dbReference type="InterPro" id="IPR001789">
    <property type="entry name" value="Sig_transdc_resp-reg_receiver"/>
</dbReference>
<dbReference type="Pfam" id="PF00196">
    <property type="entry name" value="GerE"/>
    <property type="match status" value="1"/>
</dbReference>
<dbReference type="PROSITE" id="PS00622">
    <property type="entry name" value="HTH_LUXR_1"/>
    <property type="match status" value="1"/>
</dbReference>
<sequence>MTIKIVIADDHPVVRKGLSLLLSSQDEFEVIGEASNGEEAIAKALELSPEIMLMDLVMPKIDGISATKEILRLKPEIKILILTSFSDANHAIPALEAGALGYLLKENDPEEVIQAISKLVNGEKQIHPKVTEGLLSALQTQRKPEQNLLNSLTSREKEVLKEITNGKSNKEIASTLFISEKTVKTHVSNILSKLSLQDRTQAALFAIRHLPAQIDK</sequence>